<feature type="domain" description="Tim44-like" evidence="10">
    <location>
        <begin position="137"/>
        <end position="285"/>
    </location>
</feature>
<evidence type="ECO:0000256" key="9">
    <source>
        <dbReference type="SAM" id="MobiDB-lite"/>
    </source>
</evidence>
<evidence type="ECO:0000256" key="1">
    <source>
        <dbReference type="ARBA" id="ARBA00004173"/>
    </source>
</evidence>
<evidence type="ECO:0000313" key="11">
    <source>
        <dbReference type="EMBL" id="RZF36389.1"/>
    </source>
</evidence>
<dbReference type="PANTHER" id="PTHR28554">
    <property type="entry name" value="39S RIBOSOMAL PROTEIN L45, MITOCHONDRIAL"/>
    <property type="match status" value="1"/>
</dbReference>
<evidence type="ECO:0000256" key="2">
    <source>
        <dbReference type="ARBA" id="ARBA00022946"/>
    </source>
</evidence>
<keyword evidence="4" id="KW-0496">Mitochondrion</keyword>
<comment type="subcellular location">
    <subcellularLocation>
        <location evidence="1">Mitochondrion</location>
    </subcellularLocation>
</comment>
<dbReference type="Proteomes" id="UP000291343">
    <property type="component" value="Unassembled WGS sequence"/>
</dbReference>
<protein>
    <recommendedName>
        <fullName evidence="7">Large ribosomal subunit protein mL45</fullName>
    </recommendedName>
    <alternativeName>
        <fullName evidence="8">39S ribosomal protein L45, mitochondrial</fullName>
    </alternativeName>
</protein>
<dbReference type="InterPro" id="IPR051975">
    <property type="entry name" value="mtLSU_mL45"/>
</dbReference>
<evidence type="ECO:0000256" key="6">
    <source>
        <dbReference type="ARBA" id="ARBA00038073"/>
    </source>
</evidence>
<dbReference type="FunCoup" id="A0A482WRZ3">
    <property type="interactions" value="1350"/>
</dbReference>
<dbReference type="SUPFAM" id="SSF54427">
    <property type="entry name" value="NTF2-like"/>
    <property type="match status" value="1"/>
</dbReference>
<dbReference type="EMBL" id="QKKF02026461">
    <property type="protein sequence ID" value="RZF36389.1"/>
    <property type="molecule type" value="Genomic_DNA"/>
</dbReference>
<keyword evidence="3" id="KW-0689">Ribosomal protein</keyword>
<dbReference type="GO" id="GO:0005840">
    <property type="term" value="C:ribosome"/>
    <property type="evidence" value="ECO:0007669"/>
    <property type="project" value="UniProtKB-KW"/>
</dbReference>
<comment type="caution">
    <text evidence="11">The sequence shown here is derived from an EMBL/GenBank/DDBJ whole genome shotgun (WGS) entry which is preliminary data.</text>
</comment>
<evidence type="ECO:0000256" key="8">
    <source>
        <dbReference type="ARBA" id="ARBA00043031"/>
    </source>
</evidence>
<keyword evidence="2" id="KW-0809">Transit peptide</keyword>
<sequence>MSLGYLSRLSSCRKVAEDFLKPVSGFYGAIQQRGLSNKHFNPKFKKLRAAKVIKVKLPDEEKMRKAKDDYTSEEIRSRMKELGIHPVYFPRERPVYISSTGSVFEAYVPPEGVLKVSKITKEGAKQTWEFIEKKGKSMLSIRKIRSFDEDFEIEDFLPLAQNIYIKSHEAMAARDKNNLIQYLTERAYPEALYNIDRKTVHWKFLNSIEPPRVVHARHTSLITKENYFAQLTVRFHSQQMLAVYDRFGRLIYGSEILAKDVLEYVVFEKHLSNRYGTWRIHEKIIPDWRPPSEPGLLTYRLTTEDPEEEELEDEKEEDKKSSDLSTVNSNDKNVTATDRV</sequence>
<evidence type="ECO:0000256" key="7">
    <source>
        <dbReference type="ARBA" id="ARBA00039448"/>
    </source>
</evidence>
<feature type="compositionally biased region" description="Polar residues" evidence="9">
    <location>
        <begin position="327"/>
        <end position="340"/>
    </location>
</feature>
<dbReference type="STRING" id="195883.A0A482WRZ3"/>
<evidence type="ECO:0000313" key="12">
    <source>
        <dbReference type="Proteomes" id="UP000291343"/>
    </source>
</evidence>
<evidence type="ECO:0000256" key="5">
    <source>
        <dbReference type="ARBA" id="ARBA00023274"/>
    </source>
</evidence>
<dbReference type="InterPro" id="IPR032710">
    <property type="entry name" value="NTF2-like_dom_sf"/>
</dbReference>
<dbReference type="AlphaFoldDB" id="A0A482WRZ3"/>
<dbReference type="PANTHER" id="PTHR28554:SF1">
    <property type="entry name" value="LARGE RIBOSOMAL SUBUNIT PROTEIN ML45"/>
    <property type="match status" value="1"/>
</dbReference>
<keyword evidence="5" id="KW-0687">Ribonucleoprotein</keyword>
<feature type="region of interest" description="Disordered" evidence="9">
    <location>
        <begin position="295"/>
        <end position="340"/>
    </location>
</feature>
<dbReference type="GO" id="GO:1990904">
    <property type="term" value="C:ribonucleoprotein complex"/>
    <property type="evidence" value="ECO:0007669"/>
    <property type="project" value="UniProtKB-KW"/>
</dbReference>
<gene>
    <name evidence="11" type="ORF">LSTR_LSTR002985</name>
</gene>
<reference evidence="11 12" key="1">
    <citation type="journal article" date="2017" name="Gigascience">
        <title>Genome sequence of the small brown planthopper, Laodelphax striatellus.</title>
        <authorList>
            <person name="Zhu J."/>
            <person name="Jiang F."/>
            <person name="Wang X."/>
            <person name="Yang P."/>
            <person name="Bao Y."/>
            <person name="Zhao W."/>
            <person name="Wang W."/>
            <person name="Lu H."/>
            <person name="Wang Q."/>
            <person name="Cui N."/>
            <person name="Li J."/>
            <person name="Chen X."/>
            <person name="Luo L."/>
            <person name="Yu J."/>
            <person name="Kang L."/>
            <person name="Cui F."/>
        </authorList>
    </citation>
    <scope>NUCLEOTIDE SEQUENCE [LARGE SCALE GENOMIC DNA]</scope>
    <source>
        <strain evidence="11">Lst14</strain>
    </source>
</reference>
<feature type="compositionally biased region" description="Acidic residues" evidence="9">
    <location>
        <begin position="304"/>
        <end position="316"/>
    </location>
</feature>
<dbReference type="InterPro" id="IPR007379">
    <property type="entry name" value="Tim44-like_dom"/>
</dbReference>
<proteinExistence type="inferred from homology"/>
<dbReference type="SMART" id="SM00978">
    <property type="entry name" value="Tim44"/>
    <property type="match status" value="1"/>
</dbReference>
<dbReference type="InParanoid" id="A0A482WRZ3"/>
<name>A0A482WRZ3_LAOST</name>
<dbReference type="GO" id="GO:0005739">
    <property type="term" value="C:mitochondrion"/>
    <property type="evidence" value="ECO:0007669"/>
    <property type="project" value="UniProtKB-SubCell"/>
</dbReference>
<evidence type="ECO:0000256" key="3">
    <source>
        <dbReference type="ARBA" id="ARBA00022980"/>
    </source>
</evidence>
<evidence type="ECO:0000259" key="10">
    <source>
        <dbReference type="SMART" id="SM00978"/>
    </source>
</evidence>
<comment type="similarity">
    <text evidence="6">Belongs to the mitochondrion-specific ribosomal protein mL45 family.</text>
</comment>
<dbReference type="SMR" id="A0A482WRZ3"/>
<accession>A0A482WRZ3</accession>
<organism evidence="11 12">
    <name type="scientific">Laodelphax striatellus</name>
    <name type="common">Small brown planthopper</name>
    <name type="synonym">Delphax striatella</name>
    <dbReference type="NCBI Taxonomy" id="195883"/>
    <lineage>
        <taxon>Eukaryota</taxon>
        <taxon>Metazoa</taxon>
        <taxon>Ecdysozoa</taxon>
        <taxon>Arthropoda</taxon>
        <taxon>Hexapoda</taxon>
        <taxon>Insecta</taxon>
        <taxon>Pterygota</taxon>
        <taxon>Neoptera</taxon>
        <taxon>Paraneoptera</taxon>
        <taxon>Hemiptera</taxon>
        <taxon>Auchenorrhyncha</taxon>
        <taxon>Fulgoroidea</taxon>
        <taxon>Delphacidae</taxon>
        <taxon>Criomorphinae</taxon>
        <taxon>Laodelphax</taxon>
    </lineage>
</organism>
<evidence type="ECO:0000256" key="4">
    <source>
        <dbReference type="ARBA" id="ARBA00023128"/>
    </source>
</evidence>
<keyword evidence="12" id="KW-1185">Reference proteome</keyword>
<dbReference type="Gene3D" id="3.10.450.240">
    <property type="match status" value="1"/>
</dbReference>
<dbReference type="Pfam" id="PF04280">
    <property type="entry name" value="Tim44"/>
    <property type="match status" value="1"/>
</dbReference>
<dbReference type="FunFam" id="3.10.450.240:FF:000003">
    <property type="entry name" value="39S ribosomal protein L45, mitochondrial"/>
    <property type="match status" value="1"/>
</dbReference>
<dbReference type="OrthoDB" id="19619at2759"/>